<reference evidence="2 3" key="1">
    <citation type="journal article" date="2022" name="Nat. Ecol. Evol.">
        <title>A masculinizing supergene underlies an exaggerated male reproductive morph in a spider.</title>
        <authorList>
            <person name="Hendrickx F."/>
            <person name="De Corte Z."/>
            <person name="Sonet G."/>
            <person name="Van Belleghem S.M."/>
            <person name="Kostlbacher S."/>
            <person name="Vangestel C."/>
        </authorList>
    </citation>
    <scope>NUCLEOTIDE SEQUENCE [LARGE SCALE GENOMIC DNA]</scope>
    <source>
        <strain evidence="2">W744_W776</strain>
    </source>
</reference>
<feature type="compositionally biased region" description="Pro residues" evidence="1">
    <location>
        <begin position="1"/>
        <end position="18"/>
    </location>
</feature>
<dbReference type="Proteomes" id="UP000827092">
    <property type="component" value="Unassembled WGS sequence"/>
</dbReference>
<feature type="region of interest" description="Disordered" evidence="1">
    <location>
        <begin position="1"/>
        <end position="29"/>
    </location>
</feature>
<comment type="caution">
    <text evidence="2">The sequence shown here is derived from an EMBL/GenBank/DDBJ whole genome shotgun (WGS) entry which is preliminary data.</text>
</comment>
<evidence type="ECO:0000313" key="3">
    <source>
        <dbReference type="Proteomes" id="UP000827092"/>
    </source>
</evidence>
<keyword evidence="3" id="KW-1185">Reference proteome</keyword>
<name>A0AAV6UA85_9ARAC</name>
<proteinExistence type="predicted"/>
<protein>
    <submittedName>
        <fullName evidence="2">Uncharacterized protein</fullName>
    </submittedName>
</protein>
<feature type="compositionally biased region" description="Polar residues" evidence="1">
    <location>
        <begin position="132"/>
        <end position="144"/>
    </location>
</feature>
<dbReference type="AlphaFoldDB" id="A0AAV6UA85"/>
<evidence type="ECO:0000313" key="2">
    <source>
        <dbReference type="EMBL" id="KAG8180536.1"/>
    </source>
</evidence>
<feature type="region of interest" description="Disordered" evidence="1">
    <location>
        <begin position="132"/>
        <end position="208"/>
    </location>
</feature>
<dbReference type="EMBL" id="JAFNEN010000559">
    <property type="protein sequence ID" value="KAG8180536.1"/>
    <property type="molecule type" value="Genomic_DNA"/>
</dbReference>
<gene>
    <name evidence="2" type="ORF">JTE90_018156</name>
</gene>
<accession>A0AAV6UA85</accession>
<organism evidence="2 3">
    <name type="scientific">Oedothorax gibbosus</name>
    <dbReference type="NCBI Taxonomy" id="931172"/>
    <lineage>
        <taxon>Eukaryota</taxon>
        <taxon>Metazoa</taxon>
        <taxon>Ecdysozoa</taxon>
        <taxon>Arthropoda</taxon>
        <taxon>Chelicerata</taxon>
        <taxon>Arachnida</taxon>
        <taxon>Araneae</taxon>
        <taxon>Araneomorphae</taxon>
        <taxon>Entelegynae</taxon>
        <taxon>Araneoidea</taxon>
        <taxon>Linyphiidae</taxon>
        <taxon>Erigoninae</taxon>
        <taxon>Oedothorax</taxon>
    </lineage>
</organism>
<evidence type="ECO:0000256" key="1">
    <source>
        <dbReference type="SAM" id="MobiDB-lite"/>
    </source>
</evidence>
<sequence length="208" mass="22149">MSAPPPEPPDLCPPPTPPIASRTRGRTNGFRKIHAAGPQPTAFAESLEALDATIWMIPRKPATIDDTHPYVPSSPSCALTAMKTHLSFREGTQAHAAQVQAQLQESQDTLETPVCPPCEVSLLPEHEDQATHVTDATRSLSPTPSLAEDKIPSSDPTSSPIEDPFRSVPPSPSPKSDHLRPASLPGSPSKKTLPTQEKTCDGPTACSF</sequence>